<comment type="similarity">
    <text evidence="2 8">Belongs to the RecO family.</text>
</comment>
<dbReference type="HAMAP" id="MF_00201">
    <property type="entry name" value="RecO"/>
    <property type="match status" value="1"/>
</dbReference>
<dbReference type="GO" id="GO:0006310">
    <property type="term" value="P:DNA recombination"/>
    <property type="evidence" value="ECO:0007669"/>
    <property type="project" value="UniProtKB-UniRule"/>
</dbReference>
<reference evidence="10" key="1">
    <citation type="submission" date="2017-08" db="EMBL/GenBank/DDBJ databases">
        <authorList>
            <person name="Imhoff J.F."/>
            <person name="Rahn T."/>
            <person name="Kuenzel S."/>
            <person name="Neulinger S.C."/>
        </authorList>
    </citation>
    <scope>NUCLEOTIDE SEQUENCE</scope>
    <source>
        <strain evidence="10">DSM 11080</strain>
    </source>
</reference>
<feature type="domain" description="DNA replication/recombination mediator RecO N-terminal" evidence="9">
    <location>
        <begin position="6"/>
        <end position="80"/>
    </location>
</feature>
<evidence type="ECO:0000259" key="9">
    <source>
        <dbReference type="Pfam" id="PF11967"/>
    </source>
</evidence>
<name>A0AAJ0U6K9_9GAMM</name>
<proteinExistence type="inferred from homology"/>
<dbReference type="PANTHER" id="PTHR33991">
    <property type="entry name" value="DNA REPAIR PROTEIN RECO"/>
    <property type="match status" value="1"/>
</dbReference>
<dbReference type="EMBL" id="NRSJ01000027">
    <property type="protein sequence ID" value="MBK1705730.1"/>
    <property type="molecule type" value="Genomic_DNA"/>
</dbReference>
<dbReference type="InterPro" id="IPR022572">
    <property type="entry name" value="DNA_rep/recomb_RecO_N"/>
</dbReference>
<evidence type="ECO:0000256" key="3">
    <source>
        <dbReference type="ARBA" id="ARBA00021310"/>
    </source>
</evidence>
<evidence type="ECO:0000313" key="11">
    <source>
        <dbReference type="Proteomes" id="UP001296776"/>
    </source>
</evidence>
<keyword evidence="5 8" id="KW-0233">DNA recombination</keyword>
<evidence type="ECO:0000256" key="4">
    <source>
        <dbReference type="ARBA" id="ARBA00022763"/>
    </source>
</evidence>
<accession>A0AAJ0U6K9</accession>
<evidence type="ECO:0000313" key="10">
    <source>
        <dbReference type="EMBL" id="MBK1705730.1"/>
    </source>
</evidence>
<dbReference type="NCBIfam" id="TIGR00613">
    <property type="entry name" value="reco"/>
    <property type="match status" value="1"/>
</dbReference>
<comment type="function">
    <text evidence="1 8">Involved in DNA repair and RecF pathway recombination.</text>
</comment>
<dbReference type="SUPFAM" id="SSF50249">
    <property type="entry name" value="Nucleic acid-binding proteins"/>
    <property type="match status" value="1"/>
</dbReference>
<sequence length="243" mass="26351">MSHRSLRRGFVLHRRDYRNTSLLLEVFSAEAGRLAIVAKGAKTAARGRSPAALLLQPFQPLWLGWSGRGEVKTLTAAEAAGPALALAGERLYCGLYLNELMLRLIERDDPHEALFVFYQQALGDLVAAPIEPVLRRFELRLLEELGYAPDLTRDAQGAPLARGRWYRFEPQSGLIAQPAGVADAAPDTPGVTVSGALLARLTAGAALTAADARAARDLMRAALAPHLGPKPLKSRALFRRRTS</sequence>
<dbReference type="Gene3D" id="1.20.1440.120">
    <property type="entry name" value="Recombination protein O, C-terminal domain"/>
    <property type="match status" value="1"/>
</dbReference>
<evidence type="ECO:0000256" key="7">
    <source>
        <dbReference type="ARBA" id="ARBA00033409"/>
    </source>
</evidence>
<dbReference type="Proteomes" id="UP001296776">
    <property type="component" value="Unassembled WGS sequence"/>
</dbReference>
<evidence type="ECO:0000256" key="1">
    <source>
        <dbReference type="ARBA" id="ARBA00003065"/>
    </source>
</evidence>
<gene>
    <name evidence="8 10" type="primary">recO</name>
    <name evidence="10" type="ORF">CKO40_14475</name>
</gene>
<dbReference type="Pfam" id="PF02565">
    <property type="entry name" value="RecO_C"/>
    <property type="match status" value="1"/>
</dbReference>
<protein>
    <recommendedName>
        <fullName evidence="3 8">DNA repair protein RecO</fullName>
    </recommendedName>
    <alternativeName>
        <fullName evidence="7 8">Recombination protein O</fullName>
    </alternativeName>
</protein>
<dbReference type="InterPro" id="IPR042242">
    <property type="entry name" value="RecO_C"/>
</dbReference>
<organism evidence="10 11">
    <name type="scientific">Halochromatium glycolicum</name>
    <dbReference type="NCBI Taxonomy" id="85075"/>
    <lineage>
        <taxon>Bacteria</taxon>
        <taxon>Pseudomonadati</taxon>
        <taxon>Pseudomonadota</taxon>
        <taxon>Gammaproteobacteria</taxon>
        <taxon>Chromatiales</taxon>
        <taxon>Chromatiaceae</taxon>
        <taxon>Halochromatium</taxon>
    </lineage>
</organism>
<reference evidence="10" key="2">
    <citation type="journal article" date="2020" name="Microorganisms">
        <title>Osmotic Adaptation and Compatible Solute Biosynthesis of Phototrophic Bacteria as Revealed from Genome Analyses.</title>
        <authorList>
            <person name="Imhoff J.F."/>
            <person name="Rahn T."/>
            <person name="Kunzel S."/>
            <person name="Keller A."/>
            <person name="Neulinger S.C."/>
        </authorList>
    </citation>
    <scope>NUCLEOTIDE SEQUENCE</scope>
    <source>
        <strain evidence="10">DSM 11080</strain>
    </source>
</reference>
<keyword evidence="11" id="KW-1185">Reference proteome</keyword>
<dbReference type="RefSeq" id="WP_200346947.1">
    <property type="nucleotide sequence ID" value="NZ_NRSJ01000027.1"/>
</dbReference>
<keyword evidence="6 8" id="KW-0234">DNA repair</keyword>
<keyword evidence="4 8" id="KW-0227">DNA damage</keyword>
<dbReference type="SUPFAM" id="SSF57863">
    <property type="entry name" value="ArfGap/RecO-like zinc finger"/>
    <property type="match status" value="1"/>
</dbReference>
<dbReference type="GO" id="GO:0006302">
    <property type="term" value="P:double-strand break repair"/>
    <property type="evidence" value="ECO:0007669"/>
    <property type="project" value="TreeGrafter"/>
</dbReference>
<dbReference type="InterPro" id="IPR003717">
    <property type="entry name" value="RecO"/>
</dbReference>
<comment type="caution">
    <text evidence="10">The sequence shown here is derived from an EMBL/GenBank/DDBJ whole genome shotgun (WGS) entry which is preliminary data.</text>
</comment>
<evidence type="ECO:0000256" key="8">
    <source>
        <dbReference type="HAMAP-Rule" id="MF_00201"/>
    </source>
</evidence>
<dbReference type="PANTHER" id="PTHR33991:SF1">
    <property type="entry name" value="DNA REPAIR PROTEIN RECO"/>
    <property type="match status" value="1"/>
</dbReference>
<dbReference type="Pfam" id="PF11967">
    <property type="entry name" value="RecO_N"/>
    <property type="match status" value="1"/>
</dbReference>
<evidence type="ECO:0000256" key="5">
    <source>
        <dbReference type="ARBA" id="ARBA00023172"/>
    </source>
</evidence>
<dbReference type="InterPro" id="IPR012340">
    <property type="entry name" value="NA-bd_OB-fold"/>
</dbReference>
<dbReference type="GO" id="GO:0043590">
    <property type="term" value="C:bacterial nucleoid"/>
    <property type="evidence" value="ECO:0007669"/>
    <property type="project" value="TreeGrafter"/>
</dbReference>
<evidence type="ECO:0000256" key="2">
    <source>
        <dbReference type="ARBA" id="ARBA00007452"/>
    </source>
</evidence>
<dbReference type="InterPro" id="IPR037278">
    <property type="entry name" value="ARFGAP/RecO"/>
</dbReference>
<dbReference type="Gene3D" id="2.40.50.140">
    <property type="entry name" value="Nucleic acid-binding proteins"/>
    <property type="match status" value="1"/>
</dbReference>
<evidence type="ECO:0000256" key="6">
    <source>
        <dbReference type="ARBA" id="ARBA00023204"/>
    </source>
</evidence>
<dbReference type="AlphaFoldDB" id="A0AAJ0U6K9"/>